<dbReference type="SUPFAM" id="SSF50370">
    <property type="entry name" value="Ricin B-like lectins"/>
    <property type="match status" value="1"/>
</dbReference>
<dbReference type="RefSeq" id="WP_136730015.1">
    <property type="nucleotide sequence ID" value="NZ_SUMC01000110.1"/>
</dbReference>
<evidence type="ECO:0008006" key="3">
    <source>
        <dbReference type="Google" id="ProtNLM"/>
    </source>
</evidence>
<evidence type="ECO:0000313" key="2">
    <source>
        <dbReference type="Proteomes" id="UP000305778"/>
    </source>
</evidence>
<accession>A0A4U0RX03</accession>
<dbReference type="InterPro" id="IPR035992">
    <property type="entry name" value="Ricin_B-like_lectins"/>
</dbReference>
<keyword evidence="2" id="KW-1185">Reference proteome</keyword>
<name>A0A4U0RX03_9ACTN</name>
<dbReference type="Gene3D" id="2.80.10.50">
    <property type="match status" value="1"/>
</dbReference>
<dbReference type="AlphaFoldDB" id="A0A4U0RX03"/>
<dbReference type="Proteomes" id="UP000305778">
    <property type="component" value="Unassembled WGS sequence"/>
</dbReference>
<protein>
    <recommendedName>
        <fullName evidence="3">Ricin B lectin domain-containing protein</fullName>
    </recommendedName>
</protein>
<sequence>MIKNVATGKCLQGTDNGQLYAYSVKMVTCNSGSSTQHWGQAGSKIMMVRSGGSASQICLSVPKSPSGDFARTVVTVGCGTSGYQQTMQFGVTSNYPLAPAGNPNCYIGHYSTGDTWASCYVNDGSYTRWTWIAA</sequence>
<dbReference type="PROSITE" id="PS50231">
    <property type="entry name" value="RICIN_B_LECTIN"/>
    <property type="match status" value="1"/>
</dbReference>
<dbReference type="OrthoDB" id="4183134at2"/>
<evidence type="ECO:0000313" key="1">
    <source>
        <dbReference type="EMBL" id="TJZ99340.1"/>
    </source>
</evidence>
<gene>
    <name evidence="1" type="ORF">FCI23_46140</name>
</gene>
<dbReference type="EMBL" id="SUMC01000110">
    <property type="protein sequence ID" value="TJZ99340.1"/>
    <property type="molecule type" value="Genomic_DNA"/>
</dbReference>
<reference evidence="1 2" key="1">
    <citation type="submission" date="2019-04" db="EMBL/GenBank/DDBJ databases">
        <title>Streptomyces oryziradicis sp. nov., a novel actinomycete isolated from rhizosphere soil of rice (Oryza sativa L.).</title>
        <authorList>
            <person name="Li C."/>
        </authorList>
    </citation>
    <scope>NUCLEOTIDE SEQUENCE [LARGE SCALE GENOMIC DNA]</scope>
    <source>
        <strain evidence="1 2">NEAU-C40</strain>
    </source>
</reference>
<proteinExistence type="predicted"/>
<comment type="caution">
    <text evidence="1">The sequence shown here is derived from an EMBL/GenBank/DDBJ whole genome shotgun (WGS) entry which is preliminary data.</text>
</comment>
<organism evidence="1 2">
    <name type="scientific">Actinacidiphila oryziradicis</name>
    <dbReference type="NCBI Taxonomy" id="2571141"/>
    <lineage>
        <taxon>Bacteria</taxon>
        <taxon>Bacillati</taxon>
        <taxon>Actinomycetota</taxon>
        <taxon>Actinomycetes</taxon>
        <taxon>Kitasatosporales</taxon>
        <taxon>Streptomycetaceae</taxon>
        <taxon>Actinacidiphila</taxon>
    </lineage>
</organism>